<evidence type="ECO:0000313" key="7">
    <source>
        <dbReference type="EMBL" id="PNY03115.1"/>
    </source>
</evidence>
<keyword evidence="4" id="KW-0804">Transcription</keyword>
<feature type="compositionally biased region" description="Polar residues" evidence="6">
    <location>
        <begin position="94"/>
        <end position="127"/>
    </location>
</feature>
<feature type="non-terminal residue" evidence="7">
    <location>
        <position position="1"/>
    </location>
</feature>
<dbReference type="GO" id="GO:0051123">
    <property type="term" value="P:RNA polymerase II preinitiation complex assembly"/>
    <property type="evidence" value="ECO:0007669"/>
    <property type="project" value="TreeGrafter"/>
</dbReference>
<keyword evidence="5" id="KW-0539">Nucleus</keyword>
<dbReference type="EMBL" id="ASHM01022228">
    <property type="protein sequence ID" value="PNY03115.1"/>
    <property type="molecule type" value="Genomic_DNA"/>
</dbReference>
<dbReference type="STRING" id="57577.A0A2K3NJ95"/>
<dbReference type="PANTHER" id="PTHR10221:SF13">
    <property type="entry name" value="TRANSCRIPTION INITIATION FACTOR TFIID SUBUNIT 6"/>
    <property type="match status" value="1"/>
</dbReference>
<evidence type="ECO:0000256" key="2">
    <source>
        <dbReference type="ARBA" id="ARBA00007688"/>
    </source>
</evidence>
<sequence>LLEPEMLLETQKNEVKRHEAWRVYGALLRAAGQCIYLPLKMFPAFPSPAPHSVWKTSASVLTSPPHKRKASPMELDQQSPLKKTATDGEVSVDLANSSPSHKQEETGTQASVDSKIGSPSSSGQMKNQITTHGDVISSGGDTQGLNISAVLAQVWKDELNSGRILTSLVELFGENILSFIQTREMYMFL</sequence>
<gene>
    <name evidence="7" type="ORF">L195_g026438</name>
</gene>
<protein>
    <submittedName>
        <fullName evidence="7">Transcription initiation factor TFIID subunit 6-like protein</fullName>
    </submittedName>
</protein>
<keyword evidence="7" id="KW-0396">Initiation factor</keyword>
<feature type="region of interest" description="Disordered" evidence="6">
    <location>
        <begin position="60"/>
        <end position="127"/>
    </location>
</feature>
<dbReference type="GO" id="GO:0005669">
    <property type="term" value="C:transcription factor TFIID complex"/>
    <property type="evidence" value="ECO:0007669"/>
    <property type="project" value="InterPro"/>
</dbReference>
<dbReference type="AlphaFoldDB" id="A0A2K3NJ95"/>
<dbReference type="GO" id="GO:0003713">
    <property type="term" value="F:transcription coactivator activity"/>
    <property type="evidence" value="ECO:0007669"/>
    <property type="project" value="TreeGrafter"/>
</dbReference>
<evidence type="ECO:0000313" key="8">
    <source>
        <dbReference type="Proteomes" id="UP000236291"/>
    </source>
</evidence>
<evidence type="ECO:0000256" key="3">
    <source>
        <dbReference type="ARBA" id="ARBA00023015"/>
    </source>
</evidence>
<dbReference type="GO" id="GO:0046695">
    <property type="term" value="C:SLIK (SAGA-like) complex"/>
    <property type="evidence" value="ECO:0007669"/>
    <property type="project" value="InterPro"/>
</dbReference>
<proteinExistence type="inferred from homology"/>
<comment type="caution">
    <text evidence="7">The sequence shown here is derived from an EMBL/GenBank/DDBJ whole genome shotgun (WGS) entry which is preliminary data.</text>
</comment>
<dbReference type="GO" id="GO:0016251">
    <property type="term" value="F:RNA polymerase II general transcription initiation factor activity"/>
    <property type="evidence" value="ECO:0007669"/>
    <property type="project" value="InterPro"/>
</dbReference>
<comment type="similarity">
    <text evidence="2">Belongs to the TAF6 family.</text>
</comment>
<dbReference type="ExpressionAtlas" id="A0A2K3NJ95">
    <property type="expression patterns" value="baseline"/>
</dbReference>
<dbReference type="InterPro" id="IPR037796">
    <property type="entry name" value="TAF6"/>
</dbReference>
<name>A0A2K3NJ95_TRIPR</name>
<keyword evidence="7" id="KW-0648">Protein biosynthesis</keyword>
<evidence type="ECO:0000256" key="4">
    <source>
        <dbReference type="ARBA" id="ARBA00023163"/>
    </source>
</evidence>
<accession>A0A2K3NJ95</accession>
<keyword evidence="3" id="KW-0805">Transcription regulation</keyword>
<reference evidence="7 8" key="2">
    <citation type="journal article" date="2017" name="Front. Plant Sci.">
        <title>Gene Classification and Mining of Molecular Markers Useful in Red Clover (Trifolium pratense) Breeding.</title>
        <authorList>
            <person name="Istvanek J."/>
            <person name="Dluhosova J."/>
            <person name="Dluhos P."/>
            <person name="Patkova L."/>
            <person name="Nedelnik J."/>
            <person name="Repkova J."/>
        </authorList>
    </citation>
    <scope>NUCLEOTIDE SEQUENCE [LARGE SCALE GENOMIC DNA]</scope>
    <source>
        <strain evidence="8">cv. Tatra</strain>
        <tissue evidence="7">Young leaves</tissue>
    </source>
</reference>
<dbReference type="PANTHER" id="PTHR10221">
    <property type="entry name" value="TRANSCRIPTION INITIATION FACTOR TFIID SUBUNIT 6"/>
    <property type="match status" value="1"/>
</dbReference>
<organism evidence="7 8">
    <name type="scientific">Trifolium pratense</name>
    <name type="common">Red clover</name>
    <dbReference type="NCBI Taxonomy" id="57577"/>
    <lineage>
        <taxon>Eukaryota</taxon>
        <taxon>Viridiplantae</taxon>
        <taxon>Streptophyta</taxon>
        <taxon>Embryophyta</taxon>
        <taxon>Tracheophyta</taxon>
        <taxon>Spermatophyta</taxon>
        <taxon>Magnoliopsida</taxon>
        <taxon>eudicotyledons</taxon>
        <taxon>Gunneridae</taxon>
        <taxon>Pentapetalae</taxon>
        <taxon>rosids</taxon>
        <taxon>fabids</taxon>
        <taxon>Fabales</taxon>
        <taxon>Fabaceae</taxon>
        <taxon>Papilionoideae</taxon>
        <taxon>50 kb inversion clade</taxon>
        <taxon>NPAAA clade</taxon>
        <taxon>Hologalegina</taxon>
        <taxon>IRL clade</taxon>
        <taxon>Trifolieae</taxon>
        <taxon>Trifolium</taxon>
    </lineage>
</organism>
<evidence type="ECO:0000256" key="5">
    <source>
        <dbReference type="ARBA" id="ARBA00023242"/>
    </source>
</evidence>
<comment type="subcellular location">
    <subcellularLocation>
        <location evidence="1">Nucleus</location>
    </subcellularLocation>
</comment>
<dbReference type="GO" id="GO:0003743">
    <property type="term" value="F:translation initiation factor activity"/>
    <property type="evidence" value="ECO:0007669"/>
    <property type="project" value="UniProtKB-KW"/>
</dbReference>
<dbReference type="Proteomes" id="UP000236291">
    <property type="component" value="Unassembled WGS sequence"/>
</dbReference>
<evidence type="ECO:0000256" key="1">
    <source>
        <dbReference type="ARBA" id="ARBA00004123"/>
    </source>
</evidence>
<dbReference type="GO" id="GO:0000124">
    <property type="term" value="C:SAGA complex"/>
    <property type="evidence" value="ECO:0007669"/>
    <property type="project" value="InterPro"/>
</dbReference>
<evidence type="ECO:0000256" key="6">
    <source>
        <dbReference type="SAM" id="MobiDB-lite"/>
    </source>
</evidence>
<reference evidence="7 8" key="1">
    <citation type="journal article" date="2014" name="Am. J. Bot.">
        <title>Genome assembly and annotation for red clover (Trifolium pratense; Fabaceae).</title>
        <authorList>
            <person name="Istvanek J."/>
            <person name="Jaros M."/>
            <person name="Krenek A."/>
            <person name="Repkova J."/>
        </authorList>
    </citation>
    <scope>NUCLEOTIDE SEQUENCE [LARGE SCALE GENOMIC DNA]</scope>
    <source>
        <strain evidence="8">cv. Tatra</strain>
        <tissue evidence="7">Young leaves</tissue>
    </source>
</reference>